<evidence type="ECO:0000313" key="2">
    <source>
        <dbReference type="EMBL" id="SIQ89460.1"/>
    </source>
</evidence>
<name>A0A1N6WHK0_9FLAO</name>
<protein>
    <submittedName>
        <fullName evidence="2">Uncharacterized protein</fullName>
    </submittedName>
</protein>
<feature type="transmembrane region" description="Helical" evidence="1">
    <location>
        <begin position="88"/>
        <end position="113"/>
    </location>
</feature>
<keyword evidence="1" id="KW-1133">Transmembrane helix</keyword>
<organism evidence="2 3">
    <name type="scientific">Maribacter ulvicola</name>
    <dbReference type="NCBI Taxonomy" id="228959"/>
    <lineage>
        <taxon>Bacteria</taxon>
        <taxon>Pseudomonadati</taxon>
        <taxon>Bacteroidota</taxon>
        <taxon>Flavobacteriia</taxon>
        <taxon>Flavobacteriales</taxon>
        <taxon>Flavobacteriaceae</taxon>
        <taxon>Maribacter</taxon>
    </lineage>
</organism>
<sequence length="222" mass="24771">MYSNRTNGELIEILDQHALLTFEAQLSLLDELKQRAVVVDLSGLEATIANKRAEINNLEYLRDFGFQANKSADGLVVTRTQKALLTDVLALIVGLLVFMLGIYGCINLVYTFINGDELDVFTLAYKFAMAALIFIGISFFSGLQRLFDFYGFELRKLNGSVTLKKRFDVKLEEVKVNPADIHLDTDQDILSLKLGHDTIFTANGGNLIQSLTLKELANELKA</sequence>
<proteinExistence type="predicted"/>
<keyword evidence="1" id="KW-0812">Transmembrane</keyword>
<dbReference type="RefSeq" id="WP_076548754.1">
    <property type="nucleotide sequence ID" value="NZ_FTMA01000004.1"/>
</dbReference>
<dbReference type="AlphaFoldDB" id="A0A1N6WHK0"/>
<keyword evidence="3" id="KW-1185">Reference proteome</keyword>
<accession>A0A1N6WHK0</accession>
<dbReference type="STRING" id="228959.SAMN05421797_10484"/>
<dbReference type="EMBL" id="FTMA01000004">
    <property type="protein sequence ID" value="SIQ89460.1"/>
    <property type="molecule type" value="Genomic_DNA"/>
</dbReference>
<gene>
    <name evidence="2" type="ORF">SAMN05421797_10484</name>
</gene>
<evidence type="ECO:0000256" key="1">
    <source>
        <dbReference type="SAM" id="Phobius"/>
    </source>
</evidence>
<evidence type="ECO:0000313" key="3">
    <source>
        <dbReference type="Proteomes" id="UP000186953"/>
    </source>
</evidence>
<dbReference type="Proteomes" id="UP000186953">
    <property type="component" value="Unassembled WGS sequence"/>
</dbReference>
<feature type="transmembrane region" description="Helical" evidence="1">
    <location>
        <begin position="125"/>
        <end position="147"/>
    </location>
</feature>
<reference evidence="3" key="1">
    <citation type="submission" date="2017-01" db="EMBL/GenBank/DDBJ databases">
        <authorList>
            <person name="Varghese N."/>
            <person name="Submissions S."/>
        </authorList>
    </citation>
    <scope>NUCLEOTIDE SEQUENCE [LARGE SCALE GENOMIC DNA]</scope>
    <source>
        <strain evidence="3">DSM 15366</strain>
    </source>
</reference>
<dbReference type="OrthoDB" id="1176629at2"/>
<keyword evidence="1" id="KW-0472">Membrane</keyword>